<proteinExistence type="predicted"/>
<feature type="domain" description="Amidohydrolase-related" evidence="1">
    <location>
        <begin position="10"/>
        <end position="293"/>
    </location>
</feature>
<sequence>MAIHSLTGTWDCHVHCFEPDKFPFKTPRAYTPRPAPVDLMLQNLLTNNVMIVQASIEASMDDLLANLEYCGKRPNHFSGLVRGTVLADASMPLSSLTDSELERMHLLGVRCIRLHGVYRGLGHDPAWAQRQMTALAQVNQVRNLGWKISAQLPLATWSQLKHFILTDKYLAGLPIVADHIACATPSDYGSLALHDFVELLQSGRVYVKISALHRRSPQNIHAMKDIISLLARAAPQALLWGSDWPHVDASQNDFEAGPVEGADPNTELAAVQSWLSTEQFQDMLVNNPYRLFGN</sequence>
<dbReference type="AlphaFoldDB" id="A0A8H6DVL2"/>
<dbReference type="InterPro" id="IPR052358">
    <property type="entry name" value="Aro_Compnd_Degr_Hydrolases"/>
</dbReference>
<organism evidence="2 3">
    <name type="scientific">Cochliobolus sativus</name>
    <name type="common">Common root rot and spot blotch fungus</name>
    <name type="synonym">Bipolaris sorokiniana</name>
    <dbReference type="NCBI Taxonomy" id="45130"/>
    <lineage>
        <taxon>Eukaryota</taxon>
        <taxon>Fungi</taxon>
        <taxon>Dikarya</taxon>
        <taxon>Ascomycota</taxon>
        <taxon>Pezizomycotina</taxon>
        <taxon>Dothideomycetes</taxon>
        <taxon>Pleosporomycetidae</taxon>
        <taxon>Pleosporales</taxon>
        <taxon>Pleosporineae</taxon>
        <taxon>Pleosporaceae</taxon>
        <taxon>Bipolaris</taxon>
    </lineage>
</organism>
<protein>
    <recommendedName>
        <fullName evidence="1">Amidohydrolase-related domain-containing protein</fullName>
    </recommendedName>
</protein>
<dbReference type="GO" id="GO:0016787">
    <property type="term" value="F:hydrolase activity"/>
    <property type="evidence" value="ECO:0007669"/>
    <property type="project" value="InterPro"/>
</dbReference>
<dbReference type="PANTHER" id="PTHR35563">
    <property type="entry name" value="BARREL METAL-DEPENDENT HYDROLASE, PUTATIVE (AFU_ORTHOLOGUE AFUA_1G16240)-RELATED"/>
    <property type="match status" value="1"/>
</dbReference>
<dbReference type="Proteomes" id="UP000624244">
    <property type="component" value="Unassembled WGS sequence"/>
</dbReference>
<dbReference type="InterPro" id="IPR006680">
    <property type="entry name" value="Amidohydro-rel"/>
</dbReference>
<dbReference type="SUPFAM" id="SSF51556">
    <property type="entry name" value="Metallo-dependent hydrolases"/>
    <property type="match status" value="1"/>
</dbReference>
<dbReference type="PANTHER" id="PTHR35563:SF2">
    <property type="entry name" value="BARREL METAL-DEPENDENT HYDROLASE, PUTATIVE (AFU_ORTHOLOGUE AFUA_1G16240)-RELATED"/>
    <property type="match status" value="1"/>
</dbReference>
<dbReference type="InterPro" id="IPR032466">
    <property type="entry name" value="Metal_Hydrolase"/>
</dbReference>
<comment type="caution">
    <text evidence="2">The sequence shown here is derived from an EMBL/GenBank/DDBJ whole genome shotgun (WGS) entry which is preliminary data.</text>
</comment>
<dbReference type="Pfam" id="PF04909">
    <property type="entry name" value="Amidohydro_2"/>
    <property type="match status" value="1"/>
</dbReference>
<dbReference type="Gene3D" id="3.20.20.140">
    <property type="entry name" value="Metal-dependent hydrolases"/>
    <property type="match status" value="1"/>
</dbReference>
<evidence type="ECO:0000313" key="3">
    <source>
        <dbReference type="Proteomes" id="UP000624244"/>
    </source>
</evidence>
<evidence type="ECO:0000313" key="2">
    <source>
        <dbReference type="EMBL" id="KAF5850066.1"/>
    </source>
</evidence>
<accession>A0A8H6DVL2</accession>
<gene>
    <name evidence="2" type="ORF">GGP41_002305</name>
</gene>
<evidence type="ECO:0000259" key="1">
    <source>
        <dbReference type="Pfam" id="PF04909"/>
    </source>
</evidence>
<name>A0A8H6DVL2_COCSA</name>
<reference evidence="2" key="1">
    <citation type="submission" date="2019-11" db="EMBL/GenBank/DDBJ databases">
        <title>Bipolaris sorokiniana Genome sequencing.</title>
        <authorList>
            <person name="Wang H."/>
        </authorList>
    </citation>
    <scope>NUCLEOTIDE SEQUENCE</scope>
</reference>
<dbReference type="EMBL" id="WNKQ01000007">
    <property type="protein sequence ID" value="KAF5850066.1"/>
    <property type="molecule type" value="Genomic_DNA"/>
</dbReference>